<feature type="compositionally biased region" description="Polar residues" evidence="1">
    <location>
        <begin position="70"/>
        <end position="87"/>
    </location>
</feature>
<feature type="region of interest" description="Disordered" evidence="1">
    <location>
        <begin position="25"/>
        <end position="166"/>
    </location>
</feature>
<evidence type="ECO:0000313" key="4">
    <source>
        <dbReference type="Proteomes" id="UP001595796"/>
    </source>
</evidence>
<dbReference type="EMBL" id="JBHSJF010000005">
    <property type="protein sequence ID" value="MFC5067496.1"/>
    <property type="molecule type" value="Genomic_DNA"/>
</dbReference>
<name>A0ABV9Z3S6_9HYPH</name>
<evidence type="ECO:0000256" key="2">
    <source>
        <dbReference type="SAM" id="SignalP"/>
    </source>
</evidence>
<feature type="signal peptide" evidence="2">
    <location>
        <begin position="1"/>
        <end position="23"/>
    </location>
</feature>
<proteinExistence type="predicted"/>
<dbReference type="InterPro" id="IPR009642">
    <property type="entry name" value="DUF1236"/>
</dbReference>
<dbReference type="RefSeq" id="WP_162799667.1">
    <property type="nucleotide sequence ID" value="NZ_JBHSJF010000005.1"/>
</dbReference>
<keyword evidence="2" id="KW-0732">Signal</keyword>
<feature type="compositionally biased region" description="Gly residues" evidence="1">
    <location>
        <begin position="43"/>
        <end position="63"/>
    </location>
</feature>
<feature type="chain" id="PRO_5047264570" evidence="2">
    <location>
        <begin position="24"/>
        <end position="240"/>
    </location>
</feature>
<evidence type="ECO:0000256" key="1">
    <source>
        <dbReference type="SAM" id="MobiDB-lite"/>
    </source>
</evidence>
<organism evidence="3 4">
    <name type="scientific">Flaviflagellibacter deserti</name>
    <dbReference type="NCBI Taxonomy" id="2267266"/>
    <lineage>
        <taxon>Bacteria</taxon>
        <taxon>Pseudomonadati</taxon>
        <taxon>Pseudomonadota</taxon>
        <taxon>Alphaproteobacteria</taxon>
        <taxon>Hyphomicrobiales</taxon>
        <taxon>Flaviflagellibacter</taxon>
    </lineage>
</organism>
<feature type="compositionally biased region" description="Basic and acidic residues" evidence="1">
    <location>
        <begin position="118"/>
        <end position="135"/>
    </location>
</feature>
<protein>
    <submittedName>
        <fullName evidence="3">DUF1236 domain-containing protein</fullName>
    </submittedName>
</protein>
<keyword evidence="4" id="KW-1185">Reference proteome</keyword>
<accession>A0ABV9Z3S6</accession>
<reference evidence="4" key="1">
    <citation type="journal article" date="2019" name="Int. J. Syst. Evol. Microbiol.">
        <title>The Global Catalogue of Microorganisms (GCM) 10K type strain sequencing project: providing services to taxonomists for standard genome sequencing and annotation.</title>
        <authorList>
            <consortium name="The Broad Institute Genomics Platform"/>
            <consortium name="The Broad Institute Genome Sequencing Center for Infectious Disease"/>
            <person name="Wu L."/>
            <person name="Ma J."/>
        </authorList>
    </citation>
    <scope>NUCLEOTIDE SEQUENCE [LARGE SCALE GENOMIC DNA]</scope>
    <source>
        <strain evidence="4">CGMCC 1.16444</strain>
    </source>
</reference>
<comment type="caution">
    <text evidence="3">The sequence shown here is derived from an EMBL/GenBank/DDBJ whole genome shotgun (WGS) entry which is preliminary data.</text>
</comment>
<evidence type="ECO:0000313" key="3">
    <source>
        <dbReference type="EMBL" id="MFC5067496.1"/>
    </source>
</evidence>
<gene>
    <name evidence="3" type="ORF">ACFPFW_05640</name>
</gene>
<sequence>MKTILLNTAAAAALLIGISAASAQTDAGGAAGGASVPPPAASGGAGAAGGAAGGAGMKGGADASGGASAQNPMPRNDASSAAGTPSETGGGNRAATEPTQKNAQGQGEMKSGAGKSAAEGKTDTNKSSAEGKADANKSSAEGSKQGGMESGRAAASKEITTEQKTTIRQKISTTNVQKVNVDFNVSVGAAVPRHVHVMPLPPTIVEVVPQYQGYSYIVLADGRIVIIDPSSYAIVTIIAV</sequence>
<dbReference type="Proteomes" id="UP001595796">
    <property type="component" value="Unassembled WGS sequence"/>
</dbReference>
<dbReference type="Pfam" id="PF06823">
    <property type="entry name" value="DUF1236"/>
    <property type="match status" value="1"/>
</dbReference>